<sequence length="209" mass="22206">MNLQVLPLAITMMAGPQIMTAIVLVTTPKAVRSSLAFLAGVAISASVGVAIARGVFSLLGHGVSLGKSSDNSSVGHIVQYVLVALLLAAIVRNYVKRATIEPPKWLGSLMEAGPGRAFKTGLLLILLMPSDIVVMLTVGANLEQNHAGFGSAAVFIAATVLVAALPLLMLLVFRQRAERVMPGVREWMNSHSWLINIICCLIFILLILK</sequence>
<gene>
    <name evidence="2" type="ORF">SM436_34065</name>
</gene>
<feature type="transmembrane region" description="Helical" evidence="1">
    <location>
        <begin position="152"/>
        <end position="173"/>
    </location>
</feature>
<name>A0ABV4R736_9ACTN</name>
<evidence type="ECO:0000256" key="1">
    <source>
        <dbReference type="SAM" id="Phobius"/>
    </source>
</evidence>
<feature type="transmembrane region" description="Helical" evidence="1">
    <location>
        <begin position="6"/>
        <end position="25"/>
    </location>
</feature>
<protein>
    <submittedName>
        <fullName evidence="2">GAP family protein</fullName>
    </submittedName>
</protein>
<comment type="caution">
    <text evidence="2">The sequence shown here is derived from an EMBL/GenBank/DDBJ whole genome shotgun (WGS) entry which is preliminary data.</text>
</comment>
<dbReference type="EMBL" id="JAXCEH010000034">
    <property type="protein sequence ID" value="MFA1558746.1"/>
    <property type="molecule type" value="Genomic_DNA"/>
</dbReference>
<feature type="transmembrane region" description="Helical" evidence="1">
    <location>
        <begin position="37"/>
        <end position="56"/>
    </location>
</feature>
<dbReference type="Pfam" id="PF11139">
    <property type="entry name" value="SfLAP"/>
    <property type="match status" value="1"/>
</dbReference>
<feature type="transmembrane region" description="Helical" evidence="1">
    <location>
        <begin position="193"/>
        <end position="208"/>
    </location>
</feature>
<keyword evidence="1" id="KW-0812">Transmembrane</keyword>
<reference evidence="2 3" key="1">
    <citation type="submission" date="2023-11" db="EMBL/GenBank/DDBJ databases">
        <title>Actinomadura monticuli sp. nov., isolated from volcanic ash.</title>
        <authorList>
            <person name="Lee S.D."/>
            <person name="Yang H."/>
            <person name="Kim I.S."/>
        </authorList>
    </citation>
    <scope>NUCLEOTIDE SEQUENCE [LARGE SCALE GENOMIC DNA]</scope>
    <source>
        <strain evidence="2 3">DSM 45346</strain>
    </source>
</reference>
<organism evidence="2 3">
    <name type="scientific">Actinomadura chokoriensis</name>
    <dbReference type="NCBI Taxonomy" id="454156"/>
    <lineage>
        <taxon>Bacteria</taxon>
        <taxon>Bacillati</taxon>
        <taxon>Actinomycetota</taxon>
        <taxon>Actinomycetes</taxon>
        <taxon>Streptosporangiales</taxon>
        <taxon>Thermomonosporaceae</taxon>
        <taxon>Actinomadura</taxon>
    </lineage>
</organism>
<feature type="transmembrane region" description="Helical" evidence="1">
    <location>
        <begin position="76"/>
        <end position="95"/>
    </location>
</feature>
<keyword evidence="1" id="KW-0472">Membrane</keyword>
<dbReference type="RefSeq" id="WP_371945763.1">
    <property type="nucleotide sequence ID" value="NZ_JAXCEH010000034.1"/>
</dbReference>
<keyword evidence="3" id="KW-1185">Reference proteome</keyword>
<feature type="transmembrane region" description="Helical" evidence="1">
    <location>
        <begin position="116"/>
        <end position="140"/>
    </location>
</feature>
<keyword evidence="1" id="KW-1133">Transmembrane helix</keyword>
<dbReference type="InterPro" id="IPR021315">
    <property type="entry name" value="Gap/Sap"/>
</dbReference>
<evidence type="ECO:0000313" key="3">
    <source>
        <dbReference type="Proteomes" id="UP001569904"/>
    </source>
</evidence>
<proteinExistence type="predicted"/>
<evidence type="ECO:0000313" key="2">
    <source>
        <dbReference type="EMBL" id="MFA1558746.1"/>
    </source>
</evidence>
<accession>A0ABV4R736</accession>
<dbReference type="Proteomes" id="UP001569904">
    <property type="component" value="Unassembled WGS sequence"/>
</dbReference>